<proteinExistence type="predicted"/>
<dbReference type="InterPro" id="IPR018913">
    <property type="entry name" value="BppU_N"/>
</dbReference>
<dbReference type="RefSeq" id="WP_272124154.1">
    <property type="nucleotide sequence ID" value="NZ_JAQLGH010000082.1"/>
</dbReference>
<feature type="domain" description="BppU N-terminal" evidence="1">
    <location>
        <begin position="2"/>
        <end position="135"/>
    </location>
</feature>
<dbReference type="AlphaFoldDB" id="A0AAW6B0J6"/>
<sequence>MTQNVILNLKSPQAMQTDVAFTQGDYGEAKLTIAVKDNEQYITGDTGASISFLRADGNIVTGDLTGTKGMYAYTFKGNELEAAGKIVATVTIKYTGGRVSAAAFAFTVRYNPTYDRKIPAGPYITELEKIKEQAQTYVEYLSALIEQLQPDIGSTALTKADLINGYTQTVAGIKAFDAAAAKTLKELVDGKIDATKIVNNLLSTDASMVLSAALGPIIDQRLTDLLEKYNRLNGDALIIAYPIDINMDTAPGLSQNMIYFYQNHFYIGYSMTVSGKLYGAQLRFGHWLTRPEYRYNQGALWTDWAAL</sequence>
<name>A0AAW6B0J6_CLOSY</name>
<dbReference type="Gene3D" id="2.60.40.3350">
    <property type="match status" value="1"/>
</dbReference>
<protein>
    <submittedName>
        <fullName evidence="2">BppU family phage baseplate upper protein</fullName>
    </submittedName>
</protein>
<organism evidence="2 3">
    <name type="scientific">Clostridium symbiosum</name>
    <name type="common">Bacteroides symbiosus</name>
    <dbReference type="NCBI Taxonomy" id="1512"/>
    <lineage>
        <taxon>Bacteria</taxon>
        <taxon>Bacillati</taxon>
        <taxon>Bacillota</taxon>
        <taxon>Clostridia</taxon>
        <taxon>Lachnospirales</taxon>
        <taxon>Lachnospiraceae</taxon>
        <taxon>Otoolea</taxon>
    </lineage>
</organism>
<dbReference type="Pfam" id="PF10651">
    <property type="entry name" value="BppU_N"/>
    <property type="match status" value="1"/>
</dbReference>
<dbReference type="EMBL" id="JAQLGM010000084">
    <property type="protein sequence ID" value="MDB2002664.1"/>
    <property type="molecule type" value="Genomic_DNA"/>
</dbReference>
<reference evidence="2" key="1">
    <citation type="submission" date="2023-01" db="EMBL/GenBank/DDBJ databases">
        <title>Human gut microbiome strain richness.</title>
        <authorList>
            <person name="Chen-Liaw A."/>
        </authorList>
    </citation>
    <scope>NUCLEOTIDE SEQUENCE</scope>
    <source>
        <strain evidence="2">B1_m1001713B170214d0_201011</strain>
    </source>
</reference>
<evidence type="ECO:0000259" key="1">
    <source>
        <dbReference type="Pfam" id="PF10651"/>
    </source>
</evidence>
<comment type="caution">
    <text evidence="2">The sequence shown here is derived from an EMBL/GenBank/DDBJ whole genome shotgun (WGS) entry which is preliminary data.</text>
</comment>
<evidence type="ECO:0000313" key="3">
    <source>
        <dbReference type="Proteomes" id="UP001300871"/>
    </source>
</evidence>
<evidence type="ECO:0000313" key="2">
    <source>
        <dbReference type="EMBL" id="MDB2002664.1"/>
    </source>
</evidence>
<dbReference type="Proteomes" id="UP001300871">
    <property type="component" value="Unassembled WGS sequence"/>
</dbReference>
<gene>
    <name evidence="2" type="ORF">PM006_20890</name>
</gene>
<accession>A0AAW6B0J6</accession>